<name>A0A844YFI7_9SPHN</name>
<evidence type="ECO:0000259" key="6">
    <source>
        <dbReference type="Pfam" id="PF00441"/>
    </source>
</evidence>
<dbReference type="PANTHER" id="PTHR43884">
    <property type="entry name" value="ACYL-COA DEHYDROGENASE"/>
    <property type="match status" value="1"/>
</dbReference>
<dbReference type="InterPro" id="IPR036250">
    <property type="entry name" value="AcylCo_DH-like_C"/>
</dbReference>
<dbReference type="InterPro" id="IPR009075">
    <property type="entry name" value="AcylCo_DH/oxidase_C"/>
</dbReference>
<comment type="caution">
    <text evidence="7">The sequence shown here is derived from an EMBL/GenBank/DDBJ whole genome shotgun (WGS) entry which is preliminary data.</text>
</comment>
<keyword evidence="4" id="KW-0274">FAD</keyword>
<comment type="cofactor">
    <cofactor evidence="1">
        <name>FAD</name>
        <dbReference type="ChEBI" id="CHEBI:57692"/>
    </cofactor>
</comment>
<evidence type="ECO:0000313" key="7">
    <source>
        <dbReference type="EMBL" id="MXO62702.1"/>
    </source>
</evidence>
<dbReference type="PANTHER" id="PTHR43884:SF20">
    <property type="entry name" value="ACYL-COA DEHYDROGENASE FADE28"/>
    <property type="match status" value="1"/>
</dbReference>
<dbReference type="SUPFAM" id="SSF47203">
    <property type="entry name" value="Acyl-CoA dehydrogenase C-terminal domain-like"/>
    <property type="match status" value="1"/>
</dbReference>
<protein>
    <submittedName>
        <fullName evidence="7">Acyl-CoA dehydrogenase</fullName>
    </submittedName>
</protein>
<dbReference type="OrthoDB" id="2450120at2"/>
<dbReference type="Gene3D" id="1.10.540.10">
    <property type="entry name" value="Acyl-CoA dehydrogenase/oxidase, N-terminal domain"/>
    <property type="match status" value="1"/>
</dbReference>
<evidence type="ECO:0000256" key="3">
    <source>
        <dbReference type="ARBA" id="ARBA00022630"/>
    </source>
</evidence>
<dbReference type="GO" id="GO:0050660">
    <property type="term" value="F:flavin adenine dinucleotide binding"/>
    <property type="evidence" value="ECO:0007669"/>
    <property type="project" value="InterPro"/>
</dbReference>
<dbReference type="SUPFAM" id="SSF56645">
    <property type="entry name" value="Acyl-CoA dehydrogenase NM domain-like"/>
    <property type="match status" value="1"/>
</dbReference>
<evidence type="ECO:0000256" key="5">
    <source>
        <dbReference type="ARBA" id="ARBA00023002"/>
    </source>
</evidence>
<keyword evidence="5" id="KW-0560">Oxidoreductase</keyword>
<organism evidence="7 8">
    <name type="scientific">Qipengyuania oceanensis</name>
    <dbReference type="NCBI Taxonomy" id="1463597"/>
    <lineage>
        <taxon>Bacteria</taxon>
        <taxon>Pseudomonadati</taxon>
        <taxon>Pseudomonadota</taxon>
        <taxon>Alphaproteobacteria</taxon>
        <taxon>Sphingomonadales</taxon>
        <taxon>Erythrobacteraceae</taxon>
        <taxon>Qipengyuania</taxon>
    </lineage>
</organism>
<comment type="similarity">
    <text evidence="2">Belongs to the acyl-CoA dehydrogenase family.</text>
</comment>
<dbReference type="GO" id="GO:0003995">
    <property type="term" value="F:acyl-CoA dehydrogenase activity"/>
    <property type="evidence" value="ECO:0007669"/>
    <property type="project" value="TreeGrafter"/>
</dbReference>
<accession>A0A844YFI7</accession>
<gene>
    <name evidence="7" type="ORF">GRI48_06725</name>
</gene>
<proteinExistence type="inferred from homology"/>
<evidence type="ECO:0000256" key="1">
    <source>
        <dbReference type="ARBA" id="ARBA00001974"/>
    </source>
</evidence>
<dbReference type="EMBL" id="WTYN01000001">
    <property type="protein sequence ID" value="MXO62702.1"/>
    <property type="molecule type" value="Genomic_DNA"/>
</dbReference>
<dbReference type="RefSeq" id="WP_160673191.1">
    <property type="nucleotide sequence ID" value="NZ_WTYN01000001.1"/>
</dbReference>
<dbReference type="InterPro" id="IPR037069">
    <property type="entry name" value="AcylCoA_DH/ox_N_sf"/>
</dbReference>
<keyword evidence="3" id="KW-0285">Flavoprotein</keyword>
<dbReference type="AlphaFoldDB" id="A0A844YFI7"/>
<feature type="domain" description="Acyl-CoA dehydrogenase/oxidase C-terminal" evidence="6">
    <location>
        <begin position="173"/>
        <end position="297"/>
    </location>
</feature>
<evidence type="ECO:0000256" key="4">
    <source>
        <dbReference type="ARBA" id="ARBA00022827"/>
    </source>
</evidence>
<dbReference type="Gene3D" id="1.20.140.10">
    <property type="entry name" value="Butyryl-CoA Dehydrogenase, subunit A, domain 3"/>
    <property type="match status" value="1"/>
</dbReference>
<evidence type="ECO:0000313" key="8">
    <source>
        <dbReference type="Proteomes" id="UP000445582"/>
    </source>
</evidence>
<sequence>MTDMDTERQTMLADMAAGVFAGIGWQAEFDRDWPRMAELGFSGLLLSEDEGGFGGSWSDLLVVARLAGEHALALPVLESAVASRLVAGLEFEGVGTLAPSSDGELSGDTWSGTLSAVPWGRHAGFVIAGEEGGAVAIDTSDAQITERTGLSGEPRDTLALQNARAVRVDGGPLALGAAIRAMQIAGALGKALAISANYVSERQQFGRPLAKFQAVQQSLAQMAMESAAADCAAFELARSLDRDDASFETAAAKTRAGMAASTGAALAHQVHGAIGFTREYALHHLTRRMLAWRSEFGGEAYWSERLGRTIVAAGADRLWSDLVARTDP</sequence>
<reference evidence="7 8" key="1">
    <citation type="submission" date="2019-12" db="EMBL/GenBank/DDBJ databases">
        <title>Genomic-based taxomic classification of the family Erythrobacteraceae.</title>
        <authorList>
            <person name="Xu L."/>
        </authorList>
    </citation>
    <scope>NUCLEOTIDE SEQUENCE [LARGE SCALE GENOMIC DNA]</scope>
    <source>
        <strain evidence="7 8">MCCC 1A09965</strain>
    </source>
</reference>
<keyword evidence="8" id="KW-1185">Reference proteome</keyword>
<dbReference type="InterPro" id="IPR009100">
    <property type="entry name" value="AcylCoA_DH/oxidase_NM_dom_sf"/>
</dbReference>
<evidence type="ECO:0000256" key="2">
    <source>
        <dbReference type="ARBA" id="ARBA00009347"/>
    </source>
</evidence>
<dbReference type="Pfam" id="PF00441">
    <property type="entry name" value="Acyl-CoA_dh_1"/>
    <property type="match status" value="1"/>
</dbReference>
<dbReference type="Proteomes" id="UP000445582">
    <property type="component" value="Unassembled WGS sequence"/>
</dbReference>